<feature type="domain" description="Protein kinase" evidence="10">
    <location>
        <begin position="53"/>
        <end position="450"/>
    </location>
</feature>
<evidence type="ECO:0000256" key="5">
    <source>
        <dbReference type="ARBA" id="ARBA00022777"/>
    </source>
</evidence>
<dbReference type="EMBL" id="JAJVCZ030000012">
    <property type="protein sequence ID" value="KAL0253411.1"/>
    <property type="molecule type" value="Genomic_DNA"/>
</dbReference>
<name>A0ABR3BZ41_9PEZI</name>
<evidence type="ECO:0000313" key="11">
    <source>
        <dbReference type="EMBL" id="KAL0253411.1"/>
    </source>
</evidence>
<dbReference type="PROSITE" id="PS50011">
    <property type="entry name" value="PROTEIN_KINASE_DOM"/>
    <property type="match status" value="1"/>
</dbReference>
<protein>
    <recommendedName>
        <fullName evidence="1">non-specific serine/threonine protein kinase</fullName>
        <ecNumber evidence="1">2.7.11.1</ecNumber>
    </recommendedName>
</protein>
<sequence length="454" mass="50656">MASPPSTPPAKVPETPDEWRFVYSGALCEFPEDYCPGGFHPVNLGDRFHNGRYRVIRKLGDGAYSIVWLAVDTKTPRYVALKIMVAKASTTVTELSILDHLSQRAPSDPNSQHVTTLLDTFTHTGPNGTHRCMVFEPMGITAASLVEELPENKPKTFGVRQRYPYWMAKKILRHALLSLAFLHSNGVVHGDVQPGNMLFAIDDLSSVAEDELKQDEASTSVQLRRVDGKEDRWAPKTLYIPQPLHDRVRLVPEHLHVKLSDLGASFFTAHPPSSTITPIALRAPELILPSSRLRTTTDDPSAQGPQPLGPAIDMWAFGCLIYEFITGTPLFVVALLSHDQSELDDADDDHLTQIYDTIRPLPPFIMDAWPRRDRWFGPRGERLNPHGDGEGGRAVYVPGETLEERFEKEKPGVGVGEGEARVVCGLVRWCLEYDPEKRPGAGELLEQVWFMGEE</sequence>
<evidence type="ECO:0000256" key="2">
    <source>
        <dbReference type="ARBA" id="ARBA00022527"/>
    </source>
</evidence>
<gene>
    <name evidence="11" type="ORF">SLS55_010390</name>
</gene>
<keyword evidence="5" id="KW-0418">Kinase</keyword>
<comment type="caution">
    <text evidence="11">The sequence shown here is derived from an EMBL/GenBank/DDBJ whole genome shotgun (WGS) entry which is preliminary data.</text>
</comment>
<evidence type="ECO:0000256" key="7">
    <source>
        <dbReference type="ARBA" id="ARBA00047899"/>
    </source>
</evidence>
<reference evidence="11 12" key="1">
    <citation type="submission" date="2024-02" db="EMBL/GenBank/DDBJ databases">
        <title>De novo assembly and annotation of 12 fungi associated with fruit tree decline syndrome in Ontario, Canada.</title>
        <authorList>
            <person name="Sulman M."/>
            <person name="Ellouze W."/>
            <person name="Ilyukhin E."/>
        </authorList>
    </citation>
    <scope>NUCLEOTIDE SEQUENCE [LARGE SCALE GENOMIC DNA]</scope>
    <source>
        <strain evidence="11 12">FDS-637</strain>
    </source>
</reference>
<evidence type="ECO:0000256" key="8">
    <source>
        <dbReference type="ARBA" id="ARBA00048679"/>
    </source>
</evidence>
<dbReference type="InterPro" id="IPR011009">
    <property type="entry name" value="Kinase-like_dom_sf"/>
</dbReference>
<feature type="binding site" evidence="9">
    <location>
        <position position="87"/>
    </location>
    <ligand>
        <name>ATP</name>
        <dbReference type="ChEBI" id="CHEBI:30616"/>
    </ligand>
</feature>
<dbReference type="Pfam" id="PF00069">
    <property type="entry name" value="Pkinase"/>
    <property type="match status" value="2"/>
</dbReference>
<dbReference type="EC" id="2.7.11.1" evidence="1"/>
<dbReference type="Gene3D" id="1.10.510.10">
    <property type="entry name" value="Transferase(Phosphotransferase) domain 1"/>
    <property type="match status" value="1"/>
</dbReference>
<keyword evidence="3" id="KW-0808">Transferase</keyword>
<dbReference type="SMART" id="SM00220">
    <property type="entry name" value="S_TKc"/>
    <property type="match status" value="1"/>
</dbReference>
<proteinExistence type="predicted"/>
<dbReference type="Gene3D" id="3.30.200.20">
    <property type="entry name" value="Phosphorylase Kinase, domain 1"/>
    <property type="match status" value="1"/>
</dbReference>
<organism evidence="11 12">
    <name type="scientific">Diplodia seriata</name>
    <dbReference type="NCBI Taxonomy" id="420778"/>
    <lineage>
        <taxon>Eukaryota</taxon>
        <taxon>Fungi</taxon>
        <taxon>Dikarya</taxon>
        <taxon>Ascomycota</taxon>
        <taxon>Pezizomycotina</taxon>
        <taxon>Dothideomycetes</taxon>
        <taxon>Dothideomycetes incertae sedis</taxon>
        <taxon>Botryosphaeriales</taxon>
        <taxon>Botryosphaeriaceae</taxon>
        <taxon>Diplodia</taxon>
    </lineage>
</organism>
<dbReference type="PROSITE" id="PS00107">
    <property type="entry name" value="PROTEIN_KINASE_ATP"/>
    <property type="match status" value="1"/>
</dbReference>
<evidence type="ECO:0000256" key="4">
    <source>
        <dbReference type="ARBA" id="ARBA00022741"/>
    </source>
</evidence>
<dbReference type="SUPFAM" id="SSF56112">
    <property type="entry name" value="Protein kinase-like (PK-like)"/>
    <property type="match status" value="1"/>
</dbReference>
<evidence type="ECO:0000256" key="6">
    <source>
        <dbReference type="ARBA" id="ARBA00022840"/>
    </source>
</evidence>
<keyword evidence="6 9" id="KW-0067">ATP-binding</keyword>
<evidence type="ECO:0000313" key="12">
    <source>
        <dbReference type="Proteomes" id="UP001430584"/>
    </source>
</evidence>
<accession>A0ABR3BZ41</accession>
<comment type="catalytic activity">
    <reaction evidence="7">
        <text>L-threonyl-[protein] + ATP = O-phospho-L-threonyl-[protein] + ADP + H(+)</text>
        <dbReference type="Rhea" id="RHEA:46608"/>
        <dbReference type="Rhea" id="RHEA-COMP:11060"/>
        <dbReference type="Rhea" id="RHEA-COMP:11605"/>
        <dbReference type="ChEBI" id="CHEBI:15378"/>
        <dbReference type="ChEBI" id="CHEBI:30013"/>
        <dbReference type="ChEBI" id="CHEBI:30616"/>
        <dbReference type="ChEBI" id="CHEBI:61977"/>
        <dbReference type="ChEBI" id="CHEBI:456216"/>
        <dbReference type="EC" id="2.7.11.1"/>
    </reaction>
</comment>
<dbReference type="GeneID" id="92014475"/>
<keyword evidence="4 9" id="KW-0547">Nucleotide-binding</keyword>
<keyword evidence="12" id="KW-1185">Reference proteome</keyword>
<evidence type="ECO:0000256" key="3">
    <source>
        <dbReference type="ARBA" id="ARBA00022679"/>
    </source>
</evidence>
<evidence type="ECO:0000256" key="9">
    <source>
        <dbReference type="PROSITE-ProRule" id="PRU10141"/>
    </source>
</evidence>
<evidence type="ECO:0000256" key="1">
    <source>
        <dbReference type="ARBA" id="ARBA00012513"/>
    </source>
</evidence>
<dbReference type="InterPro" id="IPR017441">
    <property type="entry name" value="Protein_kinase_ATP_BS"/>
</dbReference>
<dbReference type="InterPro" id="IPR000719">
    <property type="entry name" value="Prot_kinase_dom"/>
</dbReference>
<dbReference type="InterPro" id="IPR051334">
    <property type="entry name" value="SRPK"/>
</dbReference>
<dbReference type="RefSeq" id="XP_066628055.1">
    <property type="nucleotide sequence ID" value="XM_066781772.1"/>
</dbReference>
<dbReference type="Proteomes" id="UP001430584">
    <property type="component" value="Unassembled WGS sequence"/>
</dbReference>
<dbReference type="PANTHER" id="PTHR47634">
    <property type="entry name" value="PROTEIN KINASE DOMAIN-CONTAINING PROTEIN-RELATED"/>
    <property type="match status" value="1"/>
</dbReference>
<evidence type="ECO:0000259" key="10">
    <source>
        <dbReference type="PROSITE" id="PS50011"/>
    </source>
</evidence>
<dbReference type="PANTHER" id="PTHR47634:SF9">
    <property type="entry name" value="PROTEIN KINASE DOMAIN-CONTAINING PROTEIN-RELATED"/>
    <property type="match status" value="1"/>
</dbReference>
<keyword evidence="2" id="KW-0723">Serine/threonine-protein kinase</keyword>
<comment type="catalytic activity">
    <reaction evidence="8">
        <text>L-seryl-[protein] + ATP = O-phospho-L-seryl-[protein] + ADP + H(+)</text>
        <dbReference type="Rhea" id="RHEA:17989"/>
        <dbReference type="Rhea" id="RHEA-COMP:9863"/>
        <dbReference type="Rhea" id="RHEA-COMP:11604"/>
        <dbReference type="ChEBI" id="CHEBI:15378"/>
        <dbReference type="ChEBI" id="CHEBI:29999"/>
        <dbReference type="ChEBI" id="CHEBI:30616"/>
        <dbReference type="ChEBI" id="CHEBI:83421"/>
        <dbReference type="ChEBI" id="CHEBI:456216"/>
        <dbReference type="EC" id="2.7.11.1"/>
    </reaction>
</comment>